<keyword evidence="1" id="KW-0812">Transmembrane</keyword>
<dbReference type="RefSeq" id="WP_227895956.1">
    <property type="nucleotide sequence ID" value="NZ_CP099466.1"/>
</dbReference>
<dbReference type="InterPro" id="IPR046264">
    <property type="entry name" value="DUF6297"/>
</dbReference>
<feature type="transmembrane region" description="Helical" evidence="1">
    <location>
        <begin position="203"/>
        <end position="222"/>
    </location>
</feature>
<dbReference type="Pfam" id="PF19814">
    <property type="entry name" value="DUF6297"/>
    <property type="match status" value="1"/>
</dbReference>
<feature type="transmembrane region" description="Helical" evidence="1">
    <location>
        <begin position="35"/>
        <end position="60"/>
    </location>
</feature>
<feature type="transmembrane region" description="Helical" evidence="1">
    <location>
        <begin position="87"/>
        <end position="105"/>
    </location>
</feature>
<keyword evidence="3" id="KW-1185">Reference proteome</keyword>
<feature type="transmembrane region" description="Helical" evidence="1">
    <location>
        <begin position="136"/>
        <end position="156"/>
    </location>
</feature>
<evidence type="ECO:0000313" key="2">
    <source>
        <dbReference type="EMBL" id="MCC3298084.1"/>
    </source>
</evidence>
<dbReference type="EMBL" id="JAJFZV010000009">
    <property type="protein sequence ID" value="MCC3298084.1"/>
    <property type="molecule type" value="Genomic_DNA"/>
</dbReference>
<feature type="transmembrane region" description="Helical" evidence="1">
    <location>
        <begin position="168"/>
        <end position="187"/>
    </location>
</feature>
<dbReference type="Proteomes" id="UP001139158">
    <property type="component" value="Unassembled WGS sequence"/>
</dbReference>
<reference evidence="2" key="1">
    <citation type="submission" date="2021-10" db="EMBL/GenBank/DDBJ databases">
        <title>Novel species in genus Arthrobacter.</title>
        <authorList>
            <person name="Liu Y."/>
        </authorList>
    </citation>
    <scope>NUCLEOTIDE SEQUENCE</scope>
    <source>
        <strain evidence="2">Zg-Y453</strain>
    </source>
</reference>
<keyword evidence="1" id="KW-0472">Membrane</keyword>
<proteinExistence type="predicted"/>
<organism evidence="2 3">
    <name type="scientific">Arthrobacter caoxuetaonis</name>
    <dbReference type="NCBI Taxonomy" id="2886935"/>
    <lineage>
        <taxon>Bacteria</taxon>
        <taxon>Bacillati</taxon>
        <taxon>Actinomycetota</taxon>
        <taxon>Actinomycetes</taxon>
        <taxon>Micrococcales</taxon>
        <taxon>Micrococcaceae</taxon>
        <taxon>Arthrobacter</taxon>
    </lineage>
</organism>
<feature type="transmembrane region" description="Helical" evidence="1">
    <location>
        <begin position="346"/>
        <end position="368"/>
    </location>
</feature>
<sequence length="514" mass="53131">MTAEAVQAPPSFNPVRYTRQASRAFSRGRTRLRDAFVDVYTAVLALGTIGALAVGLVLALREQVALAWNVGSGRTLVAPPSFSLPDGAAAALLVFAALAAIMVVARKLGPAAVSGPEGYWWLSLPLERRPMVVGRLVRRLLLVWAGTAVLYLPFGFVMDLETSVRGQFLTAATFGVGAVCAVLLAGLQQARSAPQSAAERRRGMLSGLLVLALLSLVTVRVAAGSSALAVGSLSVTVVLGLLVFARLDRIPGRELIRGGAVSGHTGAAVYLMDLNEVGRALSAEPDGVASARAARWYARGGRTPFGALLRADTTAFLRTRGLWVRPVLVLAVFLVVLLAGGAQPPLVQLGMIAVAVFAAVPALGAVARRTSIMPGLDMLLPLSVSVVRLSRMALPAAALALWTAVLCAVLVLLGAGDPSLIALGALAGVGFGASAVRGAYRVQPDWTAPPIDTPFGPMPSAQAGSMVRGVDTTLLALVPLLLGLFLGYVPGVLLLAQAGFSAVCVLAVMYSESN</sequence>
<dbReference type="AlphaFoldDB" id="A0A9X1MGB6"/>
<accession>A0A9X1MGB6</accession>
<gene>
    <name evidence="2" type="ORF">LJ757_09740</name>
</gene>
<feature type="transmembrane region" description="Helical" evidence="1">
    <location>
        <begin position="228"/>
        <end position="247"/>
    </location>
</feature>
<keyword evidence="1" id="KW-1133">Transmembrane helix</keyword>
<evidence type="ECO:0000313" key="3">
    <source>
        <dbReference type="Proteomes" id="UP001139158"/>
    </source>
</evidence>
<evidence type="ECO:0000256" key="1">
    <source>
        <dbReference type="SAM" id="Phobius"/>
    </source>
</evidence>
<feature type="transmembrane region" description="Helical" evidence="1">
    <location>
        <begin position="322"/>
        <end position="340"/>
    </location>
</feature>
<comment type="caution">
    <text evidence="2">The sequence shown here is derived from an EMBL/GenBank/DDBJ whole genome shotgun (WGS) entry which is preliminary data.</text>
</comment>
<feature type="transmembrane region" description="Helical" evidence="1">
    <location>
        <begin position="389"/>
        <end position="413"/>
    </location>
</feature>
<feature type="transmembrane region" description="Helical" evidence="1">
    <location>
        <begin position="419"/>
        <end position="440"/>
    </location>
</feature>
<name>A0A9X1MGB6_9MICC</name>
<feature type="transmembrane region" description="Helical" evidence="1">
    <location>
        <begin position="466"/>
        <end position="486"/>
    </location>
</feature>
<protein>
    <submittedName>
        <fullName evidence="2">DUF6297 family protein</fullName>
    </submittedName>
</protein>